<gene>
    <name evidence="6" type="ORF">Acr_14g0009910</name>
</gene>
<accession>A0A7J0FRM1</accession>
<protein>
    <submittedName>
        <fullName evidence="6">RING/U-box superfamily protein</fullName>
    </submittedName>
</protein>
<evidence type="ECO:0000256" key="1">
    <source>
        <dbReference type="ARBA" id="ARBA00022723"/>
    </source>
</evidence>
<evidence type="ECO:0000256" key="3">
    <source>
        <dbReference type="ARBA" id="ARBA00022833"/>
    </source>
</evidence>
<dbReference type="OrthoDB" id="8062037at2759"/>
<evidence type="ECO:0000313" key="6">
    <source>
        <dbReference type="EMBL" id="GFZ01356.1"/>
    </source>
</evidence>
<dbReference type="GO" id="GO:0016567">
    <property type="term" value="P:protein ubiquitination"/>
    <property type="evidence" value="ECO:0007669"/>
    <property type="project" value="TreeGrafter"/>
</dbReference>
<dbReference type="InterPro" id="IPR001841">
    <property type="entry name" value="Znf_RING"/>
</dbReference>
<evidence type="ECO:0000256" key="2">
    <source>
        <dbReference type="ARBA" id="ARBA00022771"/>
    </source>
</evidence>
<keyword evidence="2 4" id="KW-0863">Zinc-finger</keyword>
<name>A0A7J0FRM1_9ERIC</name>
<dbReference type="Pfam" id="PF13639">
    <property type="entry name" value="zf-RING_2"/>
    <property type="match status" value="1"/>
</dbReference>
<sequence length="163" mass="18327">MGFPIGYTELLLPKLLLFTLLALGSLRKLILSLFRSMGLGDFLEPEISWPTRLDCVPEPEPRSGSSNLIREFLSVARFSDMVDPPEGCAVCLHEFADGDEVRCLANCRHIFHRSCLDPWIDQGQRTCPLCRTRFVPDDMNERALDGSGVSDFYGEYSPIRTGL</sequence>
<feature type="domain" description="RING-type" evidence="5">
    <location>
        <begin position="88"/>
        <end position="131"/>
    </location>
</feature>
<dbReference type="EMBL" id="BJWL01000014">
    <property type="protein sequence ID" value="GFZ01356.1"/>
    <property type="molecule type" value="Genomic_DNA"/>
</dbReference>
<keyword evidence="3" id="KW-0862">Zinc</keyword>
<dbReference type="PANTHER" id="PTHR45969">
    <property type="entry name" value="RING ZINC FINGER PROTEIN-RELATED"/>
    <property type="match status" value="1"/>
</dbReference>
<keyword evidence="1" id="KW-0479">Metal-binding</keyword>
<reference evidence="6 7" key="1">
    <citation type="submission" date="2019-07" db="EMBL/GenBank/DDBJ databases">
        <title>De Novo Assembly of kiwifruit Actinidia rufa.</title>
        <authorList>
            <person name="Sugita-Konishi S."/>
            <person name="Sato K."/>
            <person name="Mori E."/>
            <person name="Abe Y."/>
            <person name="Kisaki G."/>
            <person name="Hamano K."/>
            <person name="Suezawa K."/>
            <person name="Otani M."/>
            <person name="Fukuda T."/>
            <person name="Manabe T."/>
            <person name="Gomi K."/>
            <person name="Tabuchi M."/>
            <person name="Akimitsu K."/>
            <person name="Kataoka I."/>
        </authorList>
    </citation>
    <scope>NUCLEOTIDE SEQUENCE [LARGE SCALE GENOMIC DNA]</scope>
    <source>
        <strain evidence="7">cv. Fuchu</strain>
    </source>
</reference>
<dbReference type="Proteomes" id="UP000585474">
    <property type="component" value="Unassembled WGS sequence"/>
</dbReference>
<dbReference type="GO" id="GO:0008270">
    <property type="term" value="F:zinc ion binding"/>
    <property type="evidence" value="ECO:0007669"/>
    <property type="project" value="UniProtKB-KW"/>
</dbReference>
<evidence type="ECO:0000256" key="4">
    <source>
        <dbReference type="PROSITE-ProRule" id="PRU00175"/>
    </source>
</evidence>
<dbReference type="GO" id="GO:0061630">
    <property type="term" value="F:ubiquitin protein ligase activity"/>
    <property type="evidence" value="ECO:0007669"/>
    <property type="project" value="TreeGrafter"/>
</dbReference>
<dbReference type="Gene3D" id="3.30.40.10">
    <property type="entry name" value="Zinc/RING finger domain, C3HC4 (zinc finger)"/>
    <property type="match status" value="1"/>
</dbReference>
<evidence type="ECO:0000259" key="5">
    <source>
        <dbReference type="PROSITE" id="PS50089"/>
    </source>
</evidence>
<dbReference type="InterPro" id="IPR013083">
    <property type="entry name" value="Znf_RING/FYVE/PHD"/>
</dbReference>
<dbReference type="SMART" id="SM00184">
    <property type="entry name" value="RING"/>
    <property type="match status" value="1"/>
</dbReference>
<keyword evidence="7" id="KW-1185">Reference proteome</keyword>
<evidence type="ECO:0000313" key="7">
    <source>
        <dbReference type="Proteomes" id="UP000585474"/>
    </source>
</evidence>
<comment type="caution">
    <text evidence="6">The sequence shown here is derived from an EMBL/GenBank/DDBJ whole genome shotgun (WGS) entry which is preliminary data.</text>
</comment>
<dbReference type="PANTHER" id="PTHR45969:SF33">
    <property type="entry name" value="RING ZINC FINGER PROTEIN-RELATED"/>
    <property type="match status" value="1"/>
</dbReference>
<proteinExistence type="predicted"/>
<dbReference type="PROSITE" id="PS50089">
    <property type="entry name" value="ZF_RING_2"/>
    <property type="match status" value="1"/>
</dbReference>
<dbReference type="SUPFAM" id="SSF57850">
    <property type="entry name" value="RING/U-box"/>
    <property type="match status" value="1"/>
</dbReference>
<organism evidence="6 7">
    <name type="scientific">Actinidia rufa</name>
    <dbReference type="NCBI Taxonomy" id="165716"/>
    <lineage>
        <taxon>Eukaryota</taxon>
        <taxon>Viridiplantae</taxon>
        <taxon>Streptophyta</taxon>
        <taxon>Embryophyta</taxon>
        <taxon>Tracheophyta</taxon>
        <taxon>Spermatophyta</taxon>
        <taxon>Magnoliopsida</taxon>
        <taxon>eudicotyledons</taxon>
        <taxon>Gunneridae</taxon>
        <taxon>Pentapetalae</taxon>
        <taxon>asterids</taxon>
        <taxon>Ericales</taxon>
        <taxon>Actinidiaceae</taxon>
        <taxon>Actinidia</taxon>
    </lineage>
</organism>
<dbReference type="AlphaFoldDB" id="A0A7J0FRM1"/>